<feature type="transmembrane region" description="Helical" evidence="6">
    <location>
        <begin position="36"/>
        <end position="62"/>
    </location>
</feature>
<dbReference type="Proteomes" id="UP001222087">
    <property type="component" value="Chromosome"/>
</dbReference>
<evidence type="ECO:0000313" key="8">
    <source>
        <dbReference type="Proteomes" id="UP001222087"/>
    </source>
</evidence>
<feature type="transmembrane region" description="Helical" evidence="6">
    <location>
        <begin position="377"/>
        <end position="397"/>
    </location>
</feature>
<dbReference type="RefSeq" id="WP_275088901.1">
    <property type="nucleotide sequence ID" value="NZ_CP119078.1"/>
</dbReference>
<feature type="transmembrane region" description="Helical" evidence="6">
    <location>
        <begin position="345"/>
        <end position="365"/>
    </location>
</feature>
<dbReference type="PANTHER" id="PTHR30250:SF11">
    <property type="entry name" value="O-ANTIGEN TRANSPORTER-RELATED"/>
    <property type="match status" value="1"/>
</dbReference>
<feature type="transmembrane region" description="Helical" evidence="6">
    <location>
        <begin position="265"/>
        <end position="290"/>
    </location>
</feature>
<keyword evidence="8" id="KW-1185">Reference proteome</keyword>
<keyword evidence="3 6" id="KW-0812">Transmembrane</keyword>
<evidence type="ECO:0000256" key="5">
    <source>
        <dbReference type="ARBA" id="ARBA00023136"/>
    </source>
</evidence>
<feature type="transmembrane region" description="Helical" evidence="6">
    <location>
        <begin position="311"/>
        <end position="330"/>
    </location>
</feature>
<evidence type="ECO:0000256" key="1">
    <source>
        <dbReference type="ARBA" id="ARBA00004651"/>
    </source>
</evidence>
<feature type="transmembrane region" description="Helical" evidence="6">
    <location>
        <begin position="88"/>
        <end position="110"/>
    </location>
</feature>
<feature type="transmembrane region" description="Helical" evidence="6">
    <location>
        <begin position="7"/>
        <end position="24"/>
    </location>
</feature>
<evidence type="ECO:0000256" key="4">
    <source>
        <dbReference type="ARBA" id="ARBA00022989"/>
    </source>
</evidence>
<feature type="transmembrane region" description="Helical" evidence="6">
    <location>
        <begin position="403"/>
        <end position="425"/>
    </location>
</feature>
<evidence type="ECO:0000256" key="6">
    <source>
        <dbReference type="SAM" id="Phobius"/>
    </source>
</evidence>
<feature type="transmembrane region" description="Helical" evidence="6">
    <location>
        <begin position="122"/>
        <end position="139"/>
    </location>
</feature>
<feature type="transmembrane region" description="Helical" evidence="6">
    <location>
        <begin position="242"/>
        <end position="259"/>
    </location>
</feature>
<feature type="transmembrane region" description="Helical" evidence="6">
    <location>
        <begin position="151"/>
        <end position="172"/>
    </location>
</feature>
<protein>
    <recommendedName>
        <fullName evidence="9">Polysaccharide biosynthesis protein</fullName>
    </recommendedName>
</protein>
<reference evidence="7 8" key="1">
    <citation type="submission" date="2023-02" db="EMBL/GenBank/DDBJ databases">
        <title>Genome Sequence of L. cardiaca H63T.</title>
        <authorList>
            <person name="Lopez A.E."/>
            <person name="Cianciotto N.P."/>
        </authorList>
    </citation>
    <scope>NUCLEOTIDE SEQUENCE [LARGE SCALE GENOMIC DNA]</scope>
    <source>
        <strain evidence="7 8">H63</strain>
    </source>
</reference>
<dbReference type="PANTHER" id="PTHR30250">
    <property type="entry name" value="PST FAMILY PREDICTED COLANIC ACID TRANSPORTER"/>
    <property type="match status" value="1"/>
</dbReference>
<keyword evidence="4 6" id="KW-1133">Transmembrane helix</keyword>
<proteinExistence type="predicted"/>
<name>A0ABY8AVD8_9GAMM</name>
<dbReference type="InterPro" id="IPR050833">
    <property type="entry name" value="Poly_Biosynth_Transport"/>
</dbReference>
<organism evidence="7 8">
    <name type="scientific">Legionella cardiaca</name>
    <dbReference type="NCBI Taxonomy" id="1071983"/>
    <lineage>
        <taxon>Bacteria</taxon>
        <taxon>Pseudomonadati</taxon>
        <taxon>Pseudomonadota</taxon>
        <taxon>Gammaproteobacteria</taxon>
        <taxon>Legionellales</taxon>
        <taxon>Legionellaceae</taxon>
        <taxon>Legionella</taxon>
    </lineage>
</organism>
<comment type="subcellular location">
    <subcellularLocation>
        <location evidence="1">Cell membrane</location>
        <topology evidence="1">Multi-pass membrane protein</topology>
    </subcellularLocation>
</comment>
<gene>
    <name evidence="7" type="ORF">PXX05_14490</name>
</gene>
<dbReference type="EMBL" id="CP119078">
    <property type="protein sequence ID" value="WED43087.1"/>
    <property type="molecule type" value="Genomic_DNA"/>
</dbReference>
<keyword evidence="2" id="KW-1003">Cell membrane</keyword>
<evidence type="ECO:0008006" key="9">
    <source>
        <dbReference type="Google" id="ProtNLM"/>
    </source>
</evidence>
<accession>A0ABY8AVD8</accession>
<evidence type="ECO:0000256" key="2">
    <source>
        <dbReference type="ARBA" id="ARBA00022475"/>
    </source>
</evidence>
<keyword evidence="5 6" id="KW-0472">Membrane</keyword>
<sequence length="438" mass="49689">MDFAFNLLIIIADQLMLFVVNMLVARNAGEALFGDFTAATNALFLIATILTMGIDSIIGYYVPKFYVKKQYKEIVALTISVKEFLKPIYLSLFVAGLLLSLSIIVLSLALKNLRLFEITHPMPLFIWGAVAISIYSIYLQFFRAVDYMRTAVLLSLSQTVCYFLLSLFTYFLLYPLIFHDNPNYFPHVMLIGFVLSYFLFVMIAVAVQRRTKMQVFLKEDSIPDQKAYVWKEKIYGYTVQNLNRYVFASIPLLMIEWLGKTESAVGLFSAVTSIISLAFIAISPIGILIGPDISAAFTRGREVLLKTMKKYILMCLGMAFFIALIIGIFAKDILLLYQSNFIKALPYTYICLINIFTFAMSMPLFKMIQYSEEGSRIGAKLALYILLIQIIACAIFIPWLNLVGAIICYVGINIIYNAAMIVMAIKIYRRNSFGSEVF</sequence>
<evidence type="ECO:0000313" key="7">
    <source>
        <dbReference type="EMBL" id="WED43087.1"/>
    </source>
</evidence>
<evidence type="ECO:0000256" key="3">
    <source>
        <dbReference type="ARBA" id="ARBA00022692"/>
    </source>
</evidence>
<feature type="transmembrane region" description="Helical" evidence="6">
    <location>
        <begin position="184"/>
        <end position="207"/>
    </location>
</feature>